<protein>
    <recommendedName>
        <fullName evidence="13">ABC-type D-xylose/L-arabinose transporter</fullName>
        <ecNumber evidence="13">7.5.2.13</ecNumber>
    </recommendedName>
</protein>
<dbReference type="InterPro" id="IPR047641">
    <property type="entry name" value="ABC_transpr_MalK/UgpC-like"/>
</dbReference>
<evidence type="ECO:0000256" key="2">
    <source>
        <dbReference type="ARBA" id="ARBA00022448"/>
    </source>
</evidence>
<dbReference type="Proteomes" id="UP000282322">
    <property type="component" value="Unassembled WGS sequence"/>
</dbReference>
<comment type="caution">
    <text evidence="15">The sequence shown here is derived from an EMBL/GenBank/DDBJ whole genome shotgun (WGS) entry which is preliminary data.</text>
</comment>
<evidence type="ECO:0000256" key="9">
    <source>
        <dbReference type="ARBA" id="ARBA00051890"/>
    </source>
</evidence>
<dbReference type="InterPro" id="IPR027417">
    <property type="entry name" value="P-loop_NTPase"/>
</dbReference>
<comment type="subunit">
    <text evidence="12">The complex is composed of two ATP-binding proteins (XacJ and XacK), two transmembrane proteins (XacH and XacI) and a solute-binding protein (XacG).</text>
</comment>
<evidence type="ECO:0000256" key="8">
    <source>
        <dbReference type="ARBA" id="ARBA00050355"/>
    </source>
</evidence>
<dbReference type="PROSITE" id="PS50893">
    <property type="entry name" value="ABC_TRANSPORTER_2"/>
    <property type="match status" value="1"/>
</dbReference>
<dbReference type="Gene3D" id="2.40.50.140">
    <property type="entry name" value="Nucleic acid-binding proteins"/>
    <property type="match status" value="1"/>
</dbReference>
<dbReference type="PANTHER" id="PTHR43875:SF15">
    <property type="entry name" value="TREHALOSE IMPORT ATP-BINDING PROTEIN SUGC"/>
    <property type="match status" value="1"/>
</dbReference>
<evidence type="ECO:0000256" key="3">
    <source>
        <dbReference type="ARBA" id="ARBA00022475"/>
    </source>
</evidence>
<dbReference type="InterPro" id="IPR008995">
    <property type="entry name" value="Mo/tungstate-bd_C_term_dom"/>
</dbReference>
<name>A0A3P3RK23_9EURY</name>
<dbReference type="PANTHER" id="PTHR43875">
    <property type="entry name" value="MALTODEXTRIN IMPORT ATP-BINDING PROTEIN MSMX"/>
    <property type="match status" value="1"/>
</dbReference>
<dbReference type="GO" id="GO:0016887">
    <property type="term" value="F:ATP hydrolysis activity"/>
    <property type="evidence" value="ECO:0007669"/>
    <property type="project" value="InterPro"/>
</dbReference>
<comment type="subcellular location">
    <subcellularLocation>
        <location evidence="1">Cell membrane</location>
        <topology evidence="1">Peripheral membrane protein</topology>
    </subcellularLocation>
</comment>
<dbReference type="InterPro" id="IPR003439">
    <property type="entry name" value="ABC_transporter-like_ATP-bd"/>
</dbReference>
<sequence length="387" mass="43411">MANITIETLTKRFDDVVAVDDVNVDIEDGEFIVLVGPSGCGKTTTLRMIAGLETPSEGQIQFDGDLMNYRTPQNRDVAMVFQDYALYPHMTVRGNMKFGLEEEPDFTDEERKQRVEEVAELLDISELLDRRPEELSGGQQQRVALGRAIVRDPEVFLMDEPLSNLDAKLRAQMRTELQQLQEQLDVTTVYVTHDQTEAMTMSDRMVVMNDGVLQQVGEPLELYHEPTNMFVAQFIGEPSMNFLDGSYEDEAFVSEQLAYPFDDRITDGLSAVSDNDRLVLGIRPEDIELHDPDGEPQGETSHENHTAAMSVTVVEPMGNENVIHLTFPDSSSGTEDLIAIADGMRRIDADSDIHVHIPPEAVHVFDAETGDALYNRRLEHEGNVIQI</sequence>
<dbReference type="InterPro" id="IPR017871">
    <property type="entry name" value="ABC_transporter-like_CS"/>
</dbReference>
<comment type="catalytic activity">
    <reaction evidence="8">
        <text>D-xylose(out) + ATP + H2O = D-xylose(in) + ADP + phosphate + H(+)</text>
        <dbReference type="Rhea" id="RHEA:29899"/>
        <dbReference type="ChEBI" id="CHEBI:15377"/>
        <dbReference type="ChEBI" id="CHEBI:15378"/>
        <dbReference type="ChEBI" id="CHEBI:30616"/>
        <dbReference type="ChEBI" id="CHEBI:43474"/>
        <dbReference type="ChEBI" id="CHEBI:53455"/>
        <dbReference type="ChEBI" id="CHEBI:456216"/>
        <dbReference type="EC" id="7.5.2.13"/>
    </reaction>
    <physiologicalReaction direction="left-to-right" evidence="8">
        <dbReference type="Rhea" id="RHEA:29900"/>
    </physiologicalReaction>
</comment>
<evidence type="ECO:0000256" key="11">
    <source>
        <dbReference type="ARBA" id="ARBA00061029"/>
    </source>
</evidence>
<dbReference type="EMBL" id="RRCH01000003">
    <property type="protein sequence ID" value="RRJ33684.1"/>
    <property type="molecule type" value="Genomic_DNA"/>
</dbReference>
<reference evidence="15 16" key="1">
    <citation type="submission" date="2018-11" db="EMBL/GenBank/DDBJ databases">
        <title>Taxonoimc description of Halomarina strain SPP-AMP-1.</title>
        <authorList>
            <person name="Pal Y."/>
            <person name="Srinivasana K."/>
            <person name="Verma A."/>
            <person name="Kumar P."/>
        </authorList>
    </citation>
    <scope>NUCLEOTIDE SEQUENCE [LARGE SCALE GENOMIC DNA]</scope>
    <source>
        <strain evidence="15 16">SPP-AMP-1</strain>
    </source>
</reference>
<dbReference type="InterPro" id="IPR012340">
    <property type="entry name" value="NA-bd_OB-fold"/>
</dbReference>
<dbReference type="GO" id="GO:0008643">
    <property type="term" value="P:carbohydrate transport"/>
    <property type="evidence" value="ECO:0007669"/>
    <property type="project" value="InterPro"/>
</dbReference>
<evidence type="ECO:0000313" key="16">
    <source>
        <dbReference type="Proteomes" id="UP000282322"/>
    </source>
</evidence>
<keyword evidence="6" id="KW-1278">Translocase</keyword>
<dbReference type="SUPFAM" id="SSF50331">
    <property type="entry name" value="MOP-like"/>
    <property type="match status" value="1"/>
</dbReference>
<keyword evidence="7" id="KW-0472">Membrane</keyword>
<keyword evidence="16" id="KW-1185">Reference proteome</keyword>
<dbReference type="Gene3D" id="2.40.50.100">
    <property type="match status" value="1"/>
</dbReference>
<feature type="domain" description="ABC transporter" evidence="14">
    <location>
        <begin position="4"/>
        <end position="235"/>
    </location>
</feature>
<dbReference type="OrthoDB" id="18368at2157"/>
<evidence type="ECO:0000259" key="14">
    <source>
        <dbReference type="PROSITE" id="PS50893"/>
    </source>
</evidence>
<dbReference type="NCBIfam" id="NF008653">
    <property type="entry name" value="PRK11650.1"/>
    <property type="match status" value="1"/>
</dbReference>
<keyword evidence="3" id="KW-1003">Cell membrane</keyword>
<comment type="catalytic activity">
    <reaction evidence="9">
        <text>L-arabinose(out) + ATP + H2O = L-arabinose(in) + ADP + phosphate + H(+)</text>
        <dbReference type="Rhea" id="RHEA:30007"/>
        <dbReference type="ChEBI" id="CHEBI:15377"/>
        <dbReference type="ChEBI" id="CHEBI:15378"/>
        <dbReference type="ChEBI" id="CHEBI:17535"/>
        <dbReference type="ChEBI" id="CHEBI:30616"/>
        <dbReference type="ChEBI" id="CHEBI:43474"/>
        <dbReference type="ChEBI" id="CHEBI:456216"/>
        <dbReference type="EC" id="7.5.2.13"/>
    </reaction>
    <physiologicalReaction direction="left-to-right" evidence="9">
        <dbReference type="Rhea" id="RHEA:30008"/>
    </physiologicalReaction>
</comment>
<dbReference type="GO" id="GO:0005524">
    <property type="term" value="F:ATP binding"/>
    <property type="evidence" value="ECO:0007669"/>
    <property type="project" value="UniProtKB-KW"/>
</dbReference>
<dbReference type="SUPFAM" id="SSF52540">
    <property type="entry name" value="P-loop containing nucleoside triphosphate hydrolases"/>
    <property type="match status" value="1"/>
</dbReference>
<evidence type="ECO:0000256" key="1">
    <source>
        <dbReference type="ARBA" id="ARBA00004202"/>
    </source>
</evidence>
<dbReference type="Gene3D" id="3.40.50.300">
    <property type="entry name" value="P-loop containing nucleotide triphosphate hydrolases"/>
    <property type="match status" value="1"/>
</dbReference>
<keyword evidence="4" id="KW-0547">Nucleotide-binding</keyword>
<proteinExistence type="inferred from homology"/>
<keyword evidence="2" id="KW-0813">Transport</keyword>
<gene>
    <name evidence="15" type="ORF">EIK79_02500</name>
</gene>
<keyword evidence="5 15" id="KW-0067">ATP-binding</keyword>
<evidence type="ECO:0000256" key="12">
    <source>
        <dbReference type="ARBA" id="ARBA00065962"/>
    </source>
</evidence>
<comment type="function">
    <text evidence="10">Part of the ABC transporter complex XacGHIJK involved in the uptake of xylose and arabinose. Responsible for energy coupling to the transport system.</text>
</comment>
<dbReference type="GO" id="GO:0140359">
    <property type="term" value="F:ABC-type transporter activity"/>
    <property type="evidence" value="ECO:0007669"/>
    <property type="project" value="InterPro"/>
</dbReference>
<dbReference type="SMART" id="SM00382">
    <property type="entry name" value="AAA"/>
    <property type="match status" value="1"/>
</dbReference>
<comment type="similarity">
    <text evidence="11">Belongs to the ABC transporter superfamily. Carbohydrate uptake transporter-1 (CUT1) (TC 3.A.1.1) family.</text>
</comment>
<dbReference type="InterPro" id="IPR003593">
    <property type="entry name" value="AAA+_ATPase"/>
</dbReference>
<organism evidence="15 16">
    <name type="scientific">Halocatena pleomorpha</name>
    <dbReference type="NCBI Taxonomy" id="1785090"/>
    <lineage>
        <taxon>Archaea</taxon>
        <taxon>Methanobacteriati</taxon>
        <taxon>Methanobacteriota</taxon>
        <taxon>Stenosarchaea group</taxon>
        <taxon>Halobacteria</taxon>
        <taxon>Halobacteriales</taxon>
        <taxon>Natronomonadaceae</taxon>
        <taxon>Halocatena</taxon>
    </lineage>
</organism>
<evidence type="ECO:0000256" key="13">
    <source>
        <dbReference type="ARBA" id="ARBA00066315"/>
    </source>
</evidence>
<evidence type="ECO:0000256" key="5">
    <source>
        <dbReference type="ARBA" id="ARBA00022840"/>
    </source>
</evidence>
<dbReference type="InterPro" id="IPR013611">
    <property type="entry name" value="Transp-assoc_OB_typ2"/>
</dbReference>
<evidence type="ECO:0000256" key="7">
    <source>
        <dbReference type="ARBA" id="ARBA00023136"/>
    </source>
</evidence>
<evidence type="ECO:0000256" key="10">
    <source>
        <dbReference type="ARBA" id="ARBA00053454"/>
    </source>
</evidence>
<dbReference type="EC" id="7.5.2.13" evidence="13"/>
<dbReference type="Pfam" id="PF00005">
    <property type="entry name" value="ABC_tran"/>
    <property type="match status" value="1"/>
</dbReference>
<dbReference type="PROSITE" id="PS00211">
    <property type="entry name" value="ABC_TRANSPORTER_1"/>
    <property type="match status" value="1"/>
</dbReference>
<dbReference type="RefSeq" id="WP_124953551.1">
    <property type="nucleotide sequence ID" value="NZ_RRCH01000003.1"/>
</dbReference>
<dbReference type="FunFam" id="3.40.50.300:FF:000042">
    <property type="entry name" value="Maltose/maltodextrin ABC transporter, ATP-binding protein"/>
    <property type="match status" value="1"/>
</dbReference>
<accession>A0A3P3RK23</accession>
<dbReference type="GO" id="GO:0055052">
    <property type="term" value="C:ATP-binding cassette (ABC) transporter complex, substrate-binding subunit-containing"/>
    <property type="evidence" value="ECO:0007669"/>
    <property type="project" value="TreeGrafter"/>
</dbReference>
<evidence type="ECO:0000313" key="15">
    <source>
        <dbReference type="EMBL" id="RRJ33684.1"/>
    </source>
</evidence>
<dbReference type="Pfam" id="PF08402">
    <property type="entry name" value="TOBE_2"/>
    <property type="match status" value="1"/>
</dbReference>
<dbReference type="CDD" id="cd03301">
    <property type="entry name" value="ABC_MalK_N"/>
    <property type="match status" value="1"/>
</dbReference>
<evidence type="ECO:0000256" key="4">
    <source>
        <dbReference type="ARBA" id="ARBA00022741"/>
    </source>
</evidence>
<dbReference type="InterPro" id="IPR015855">
    <property type="entry name" value="ABC_transpr_MalK-like"/>
</dbReference>
<dbReference type="AlphaFoldDB" id="A0A3P3RK23"/>
<evidence type="ECO:0000256" key="6">
    <source>
        <dbReference type="ARBA" id="ARBA00022967"/>
    </source>
</evidence>